<gene>
    <name evidence="2" type="ORF">PAL_GLEAN10014821</name>
</gene>
<dbReference type="Proteomes" id="UP000010552">
    <property type="component" value="Unassembled WGS sequence"/>
</dbReference>
<sequence>RVPRERKKESKKHEALPDGQALSHGQRLQNREGAQTTENKTEETRDGKSTEEGPSFSKTELRKDWRPPIPLRPLYPPLISSPSTPKAVRRSWEPPPPLVKGFRIHDVHMACLPQEGPFRHCMDMKVRERLASRKECHSRYGDVSVHNCHRSGQVSPFWALATMEMRRLVFPRDQPMSPLMHRMDILCADEGALQDLSLSPTELGLGKNDDNHEKEKPASHMKTPLFPPIVKATKSNDMK</sequence>
<feature type="non-terminal residue" evidence="2">
    <location>
        <position position="1"/>
    </location>
</feature>
<feature type="compositionally biased region" description="Pro residues" evidence="1">
    <location>
        <begin position="67"/>
        <end position="76"/>
    </location>
</feature>
<feature type="compositionally biased region" description="Polar residues" evidence="1">
    <location>
        <begin position="26"/>
        <end position="38"/>
    </location>
</feature>
<feature type="compositionally biased region" description="Basic and acidic residues" evidence="1">
    <location>
        <begin position="207"/>
        <end position="218"/>
    </location>
</feature>
<evidence type="ECO:0000313" key="2">
    <source>
        <dbReference type="EMBL" id="ELK12428.1"/>
    </source>
</evidence>
<feature type="compositionally biased region" description="Basic and acidic residues" evidence="1">
    <location>
        <begin position="39"/>
        <end position="51"/>
    </location>
</feature>
<accession>L5KP78</accession>
<evidence type="ECO:0000256" key="1">
    <source>
        <dbReference type="SAM" id="MobiDB-lite"/>
    </source>
</evidence>
<dbReference type="InParanoid" id="L5KP78"/>
<evidence type="ECO:0000313" key="3">
    <source>
        <dbReference type="Proteomes" id="UP000010552"/>
    </source>
</evidence>
<feature type="region of interest" description="Disordered" evidence="1">
    <location>
        <begin position="1"/>
        <end position="92"/>
    </location>
</feature>
<name>L5KP78_PTEAL</name>
<feature type="compositionally biased region" description="Basic and acidic residues" evidence="1">
    <location>
        <begin position="1"/>
        <end position="16"/>
    </location>
</feature>
<reference evidence="3" key="1">
    <citation type="journal article" date="2013" name="Science">
        <title>Comparative analysis of bat genomes provides insight into the evolution of flight and immunity.</title>
        <authorList>
            <person name="Zhang G."/>
            <person name="Cowled C."/>
            <person name="Shi Z."/>
            <person name="Huang Z."/>
            <person name="Bishop-Lilly K.A."/>
            <person name="Fang X."/>
            <person name="Wynne J.W."/>
            <person name="Xiong Z."/>
            <person name="Baker M.L."/>
            <person name="Zhao W."/>
            <person name="Tachedjian M."/>
            <person name="Zhu Y."/>
            <person name="Zhou P."/>
            <person name="Jiang X."/>
            <person name="Ng J."/>
            <person name="Yang L."/>
            <person name="Wu L."/>
            <person name="Xiao J."/>
            <person name="Feng Y."/>
            <person name="Chen Y."/>
            <person name="Sun X."/>
            <person name="Zhang Y."/>
            <person name="Marsh G.A."/>
            <person name="Crameri G."/>
            <person name="Broder C.C."/>
            <person name="Frey K.G."/>
            <person name="Wang L.F."/>
            <person name="Wang J."/>
        </authorList>
    </citation>
    <scope>NUCLEOTIDE SEQUENCE [LARGE SCALE GENOMIC DNA]</scope>
</reference>
<dbReference type="AlphaFoldDB" id="L5KP78"/>
<keyword evidence="3" id="KW-1185">Reference proteome</keyword>
<organism evidence="2 3">
    <name type="scientific">Pteropus alecto</name>
    <name type="common">Black flying fox</name>
    <dbReference type="NCBI Taxonomy" id="9402"/>
    <lineage>
        <taxon>Eukaryota</taxon>
        <taxon>Metazoa</taxon>
        <taxon>Chordata</taxon>
        <taxon>Craniata</taxon>
        <taxon>Vertebrata</taxon>
        <taxon>Euteleostomi</taxon>
        <taxon>Mammalia</taxon>
        <taxon>Eutheria</taxon>
        <taxon>Laurasiatheria</taxon>
        <taxon>Chiroptera</taxon>
        <taxon>Yinpterochiroptera</taxon>
        <taxon>Pteropodoidea</taxon>
        <taxon>Pteropodidae</taxon>
        <taxon>Pteropodinae</taxon>
        <taxon>Pteropus</taxon>
    </lineage>
</organism>
<proteinExistence type="predicted"/>
<protein>
    <submittedName>
        <fullName evidence="2">Uncharacterized protein</fullName>
    </submittedName>
</protein>
<feature type="region of interest" description="Disordered" evidence="1">
    <location>
        <begin position="200"/>
        <end position="239"/>
    </location>
</feature>
<dbReference type="EMBL" id="KB030661">
    <property type="protein sequence ID" value="ELK12428.1"/>
    <property type="molecule type" value="Genomic_DNA"/>
</dbReference>